<evidence type="ECO:0000256" key="1">
    <source>
        <dbReference type="SAM" id="MobiDB-lite"/>
    </source>
</evidence>
<comment type="caution">
    <text evidence="2">The sequence shown here is derived from an EMBL/GenBank/DDBJ whole genome shotgun (WGS) entry which is preliminary data.</text>
</comment>
<evidence type="ECO:0000313" key="2">
    <source>
        <dbReference type="EMBL" id="TGZ32594.1"/>
    </source>
</evidence>
<accession>A0A4V6RG15</accession>
<proteinExistence type="predicted"/>
<dbReference type="Proteomes" id="UP000310200">
    <property type="component" value="Unassembled WGS sequence"/>
</dbReference>
<keyword evidence="3" id="KW-1185">Reference proteome</keyword>
<sequence>MDKHQIRQWLFAVIVAVITYGFPEVQLVKIVVASCYCDLQGIACRAEGPAWRYACTLKLLSPGYPNGACDANSRPDKKLVTIMSLPVRSCLCRRHSERFGGPFGPRQWLRLLRRSTCSKRGSVRTFGSFFLVVVHYHSWLNSVEKAPDQRRHAWSVSSEHPGTCTTHSTKEHDESSVKLQSQPFVVPINAAPGRGRVVTQSPHECNSIEARQGEDREWEPSYGSWVFQDSSIRGLDRRHVGHHTGRRGLHRSGRDKSVGRGSGSNGMHMVNFRLKDACGGYPGEGKHETES</sequence>
<feature type="region of interest" description="Disordered" evidence="1">
    <location>
        <begin position="241"/>
        <end position="269"/>
    </location>
</feature>
<dbReference type="AlphaFoldDB" id="A0A4V6RG15"/>
<feature type="region of interest" description="Disordered" evidence="1">
    <location>
        <begin position="155"/>
        <end position="179"/>
    </location>
</feature>
<dbReference type="EMBL" id="QBLH01003815">
    <property type="protein sequence ID" value="TGZ32594.1"/>
    <property type="molecule type" value="Genomic_DNA"/>
</dbReference>
<protein>
    <submittedName>
        <fullName evidence="2">Uncharacterized protein</fullName>
    </submittedName>
</protein>
<organism evidence="2 3">
    <name type="scientific">Temnothorax longispinosus</name>
    <dbReference type="NCBI Taxonomy" id="300112"/>
    <lineage>
        <taxon>Eukaryota</taxon>
        <taxon>Metazoa</taxon>
        <taxon>Ecdysozoa</taxon>
        <taxon>Arthropoda</taxon>
        <taxon>Hexapoda</taxon>
        <taxon>Insecta</taxon>
        <taxon>Pterygota</taxon>
        <taxon>Neoptera</taxon>
        <taxon>Endopterygota</taxon>
        <taxon>Hymenoptera</taxon>
        <taxon>Apocrita</taxon>
        <taxon>Aculeata</taxon>
        <taxon>Formicoidea</taxon>
        <taxon>Formicidae</taxon>
        <taxon>Myrmicinae</taxon>
        <taxon>Temnothorax</taxon>
    </lineage>
</organism>
<feature type="compositionally biased region" description="Basic residues" evidence="1">
    <location>
        <begin position="241"/>
        <end position="251"/>
    </location>
</feature>
<name>A0A4V6RG15_9HYME</name>
<reference evidence="2 3" key="1">
    <citation type="journal article" date="2019" name="Philos. Trans. R. Soc. Lond., B, Biol. Sci.">
        <title>Ant behaviour and brain gene expression of defending hosts depend on the ecological success of the intruding social parasite.</title>
        <authorList>
            <person name="Kaur R."/>
            <person name="Stoldt M."/>
            <person name="Jongepier E."/>
            <person name="Feldmeyer B."/>
            <person name="Menzel F."/>
            <person name="Bornberg-Bauer E."/>
            <person name="Foitzik S."/>
        </authorList>
    </citation>
    <scope>NUCLEOTIDE SEQUENCE [LARGE SCALE GENOMIC DNA]</scope>
    <source>
        <tissue evidence="2">Whole body</tissue>
    </source>
</reference>
<gene>
    <name evidence="2" type="ORF">DBV15_08928</name>
</gene>
<evidence type="ECO:0000313" key="3">
    <source>
        <dbReference type="Proteomes" id="UP000310200"/>
    </source>
</evidence>
<feature type="compositionally biased region" description="Polar residues" evidence="1">
    <location>
        <begin position="155"/>
        <end position="167"/>
    </location>
</feature>